<evidence type="ECO:0008006" key="5">
    <source>
        <dbReference type="Google" id="ProtNLM"/>
    </source>
</evidence>
<dbReference type="Gene3D" id="2.60.40.10">
    <property type="entry name" value="Immunoglobulins"/>
    <property type="match status" value="1"/>
</dbReference>
<dbReference type="Pfam" id="PF13501">
    <property type="entry name" value="SoxY"/>
    <property type="match status" value="1"/>
</dbReference>
<sequence length="262" mass="28552" precursor="true">MLLTASPARAEPPKDVFNSPMWETLSERYFGQDKVVFDDRVKVGVPPIVENQAQVPVTADARMLDGVKKLIVFADLNPIQLALELEPIQAKAFVAFRMKIEQATPVRAAALTEDGVWHVGGMFLDAAGGGCTAPPKANGGVSWYDTLGETQGRLWQEKDGSVRARFRISHPMDTGLGQDNTPAYYIEKVEAKGTAGVTLARLSMYEPVSQNPTITLVVDLGRDGKGVDIDSRDNNGKIYRASLLAPWRQSQSDQREGALNAP</sequence>
<dbReference type="InterPro" id="IPR014756">
    <property type="entry name" value="Ig_E-set"/>
</dbReference>
<dbReference type="Gene3D" id="2.60.40.2470">
    <property type="entry name" value="SoxY domain"/>
    <property type="match status" value="1"/>
</dbReference>
<dbReference type="InterPro" id="IPR038162">
    <property type="entry name" value="SoxY_sf"/>
</dbReference>
<evidence type="ECO:0000313" key="4">
    <source>
        <dbReference type="Proteomes" id="UP000002033"/>
    </source>
</evidence>
<dbReference type="NCBIfam" id="TIGR04557">
    <property type="entry name" value="fuse_rel_SoxYZ"/>
    <property type="match status" value="1"/>
</dbReference>
<dbReference type="InterPro" id="IPR013783">
    <property type="entry name" value="Ig-like_fold"/>
</dbReference>
<reference evidence="4" key="1">
    <citation type="journal article" date="2011" name="J. Bacteriol.">
        <title>Genome sequences of eight morphologically diverse alphaproteobacteria.</title>
        <authorList>
            <consortium name="US DOE Joint Genome Institute"/>
            <person name="Brown P.J."/>
            <person name="Kysela D.T."/>
            <person name="Buechlein A."/>
            <person name="Hemmerich C."/>
            <person name="Brun Y.V."/>
        </authorList>
    </citation>
    <scope>NUCLEOTIDE SEQUENCE [LARGE SCALE GENOMIC DNA]</scope>
    <source>
        <strain evidence="4">ATCC 51888 / DSM 1869 / NCIB 11706 / TK 0415</strain>
    </source>
</reference>
<protein>
    <recommendedName>
        <fullName evidence="5">Quinoprotein dehydrogenase-associated SoxYZ-like carrier</fullName>
    </recommendedName>
</protein>
<dbReference type="HOGENOM" id="CLU_092713_0_0_5"/>
<dbReference type="STRING" id="582899.Hden_0338"/>
<dbReference type="Pfam" id="PF08770">
    <property type="entry name" value="SoxZ"/>
    <property type="match status" value="1"/>
</dbReference>
<proteinExistence type="predicted"/>
<evidence type="ECO:0000259" key="2">
    <source>
        <dbReference type="Pfam" id="PF13501"/>
    </source>
</evidence>
<accession>D8JRD4</accession>
<dbReference type="Proteomes" id="UP000002033">
    <property type="component" value="Chromosome"/>
</dbReference>
<gene>
    <name evidence="3" type="ordered locus">Hden_0338</name>
</gene>
<evidence type="ECO:0000259" key="1">
    <source>
        <dbReference type="Pfam" id="PF08770"/>
    </source>
</evidence>
<name>D8JRD4_HYPDA</name>
<dbReference type="KEGG" id="hdn:Hden_0338"/>
<feature type="domain" description="Ig-like SoxY" evidence="2">
    <location>
        <begin position="28"/>
        <end position="131"/>
    </location>
</feature>
<keyword evidence="4" id="KW-1185">Reference proteome</keyword>
<dbReference type="EMBL" id="CP002083">
    <property type="protein sequence ID" value="ADJ22163.1"/>
    <property type="molecule type" value="Genomic_DNA"/>
</dbReference>
<dbReference type="InterPro" id="IPR030831">
    <property type="entry name" value="Fuse-rel_SoxYZ"/>
</dbReference>
<dbReference type="InterPro" id="IPR032711">
    <property type="entry name" value="SoxY"/>
</dbReference>
<feature type="domain" description="Sulphur oxidation protein SoxZ" evidence="1">
    <location>
        <begin position="156"/>
        <end position="241"/>
    </location>
</feature>
<organism evidence="3 4">
    <name type="scientific">Hyphomicrobium denitrificans (strain ATCC 51888 / DSM 1869 / NCIMB 11706 / TK 0415)</name>
    <dbReference type="NCBI Taxonomy" id="582899"/>
    <lineage>
        <taxon>Bacteria</taxon>
        <taxon>Pseudomonadati</taxon>
        <taxon>Pseudomonadota</taxon>
        <taxon>Alphaproteobacteria</taxon>
        <taxon>Hyphomicrobiales</taxon>
        <taxon>Hyphomicrobiaceae</taxon>
        <taxon>Hyphomicrobium</taxon>
    </lineage>
</organism>
<dbReference type="AlphaFoldDB" id="D8JRD4"/>
<evidence type="ECO:0000313" key="3">
    <source>
        <dbReference type="EMBL" id="ADJ22163.1"/>
    </source>
</evidence>
<dbReference type="SUPFAM" id="SSF81296">
    <property type="entry name" value="E set domains"/>
    <property type="match status" value="1"/>
</dbReference>
<dbReference type="InterPro" id="IPR014880">
    <property type="entry name" value="SoxZ_dom"/>
</dbReference>
<dbReference type="eggNOG" id="COG5501">
    <property type="taxonomic scope" value="Bacteria"/>
</dbReference>